<dbReference type="PANTHER" id="PTHR46847:SF1">
    <property type="entry name" value="D-ALLOSE-BINDING PERIPLASMIC PROTEIN-RELATED"/>
    <property type="match status" value="1"/>
</dbReference>
<dbReference type="RefSeq" id="WP_136355986.1">
    <property type="nucleotide sequence ID" value="NZ_CP046266.1"/>
</dbReference>
<comment type="subcellular location">
    <subcellularLocation>
        <location evidence="1">Cell envelope</location>
    </subcellularLocation>
</comment>
<name>A0A4S4BT47_9BACI</name>
<evidence type="ECO:0000256" key="2">
    <source>
        <dbReference type="ARBA" id="ARBA00007639"/>
    </source>
</evidence>
<dbReference type="GO" id="GO:0030246">
    <property type="term" value="F:carbohydrate binding"/>
    <property type="evidence" value="ECO:0007669"/>
    <property type="project" value="UniProtKB-ARBA"/>
</dbReference>
<dbReference type="Gene3D" id="3.40.50.2300">
    <property type="match status" value="2"/>
</dbReference>
<dbReference type="Pfam" id="PF13407">
    <property type="entry name" value="Peripla_BP_4"/>
    <property type="match status" value="1"/>
</dbReference>
<dbReference type="SUPFAM" id="SSF53822">
    <property type="entry name" value="Periplasmic binding protein-like I"/>
    <property type="match status" value="1"/>
</dbReference>
<accession>A0A4S4BT47</accession>
<keyword evidence="3" id="KW-0732">Signal</keyword>
<gene>
    <name evidence="5" type="ORF">E6W99_17010</name>
</gene>
<protein>
    <submittedName>
        <fullName evidence="5">Sugar ABC transporter substrate-binding protein</fullName>
    </submittedName>
</protein>
<sequence>MKKNKAFILIMLIIVVILGGFITKSLADDKPKVIVVLDNLNIEYWNTIKAGAEKGFRDFGIEGKVLASKNGTDKEIIEILKGIQKEKPDALIVSGQSLNYIPELEKFVNNKIPVLLVSTDLPWVNKTSYIGTNNIDLGETAGAFIASQLQPGDQVALIGGDPNFSVFAERIQGNKEALKEAGIDIAVERFGISDEEKTIKNTVAKMLHDYPSIKGVIVTHDTMALEVLKEIKNQGLNIPVIGADGITEMIDLILNGTIPGTVAQNPYDMGYLSVETALKVTKGEKVDSFIDSGVDIIVEGNAKDRHEFLIKLYNKKNGTVESKR</sequence>
<dbReference type="EMBL" id="SSNT01000012">
    <property type="protein sequence ID" value="THF78251.1"/>
    <property type="molecule type" value="Genomic_DNA"/>
</dbReference>
<evidence type="ECO:0000313" key="5">
    <source>
        <dbReference type="EMBL" id="THF78251.1"/>
    </source>
</evidence>
<dbReference type="Proteomes" id="UP000310334">
    <property type="component" value="Unassembled WGS sequence"/>
</dbReference>
<keyword evidence="6" id="KW-1185">Reference proteome</keyword>
<dbReference type="GO" id="GO:0030313">
    <property type="term" value="C:cell envelope"/>
    <property type="evidence" value="ECO:0007669"/>
    <property type="project" value="UniProtKB-SubCell"/>
</dbReference>
<comment type="similarity">
    <text evidence="2">Belongs to the bacterial solute-binding protein 2 family.</text>
</comment>
<evidence type="ECO:0000259" key="4">
    <source>
        <dbReference type="Pfam" id="PF13407"/>
    </source>
</evidence>
<comment type="caution">
    <text evidence="5">The sequence shown here is derived from an EMBL/GenBank/DDBJ whole genome shotgun (WGS) entry which is preliminary data.</text>
</comment>
<feature type="domain" description="Periplasmic binding protein" evidence="4">
    <location>
        <begin position="34"/>
        <end position="285"/>
    </location>
</feature>
<dbReference type="InterPro" id="IPR025997">
    <property type="entry name" value="SBP_2_dom"/>
</dbReference>
<dbReference type="PANTHER" id="PTHR46847">
    <property type="entry name" value="D-ALLOSE-BINDING PERIPLASMIC PROTEIN-RELATED"/>
    <property type="match status" value="1"/>
</dbReference>
<reference evidence="5 6" key="1">
    <citation type="submission" date="2019-04" db="EMBL/GenBank/DDBJ databases">
        <title>Bacillus sediminilitoris sp. nov., isolated from a tidal flat sediment on the East China Sea.</title>
        <authorList>
            <person name="Wei Y."/>
            <person name="Mao H."/>
            <person name="Fang J."/>
        </authorList>
    </citation>
    <scope>NUCLEOTIDE SEQUENCE [LARGE SCALE GENOMIC DNA]</scope>
    <source>
        <strain evidence="5 6">DSL-17</strain>
    </source>
</reference>
<dbReference type="InterPro" id="IPR028082">
    <property type="entry name" value="Peripla_BP_I"/>
</dbReference>
<organism evidence="5 6">
    <name type="scientific">Metabacillus sediminilitoris</name>
    <dbReference type="NCBI Taxonomy" id="2567941"/>
    <lineage>
        <taxon>Bacteria</taxon>
        <taxon>Bacillati</taxon>
        <taxon>Bacillota</taxon>
        <taxon>Bacilli</taxon>
        <taxon>Bacillales</taxon>
        <taxon>Bacillaceae</taxon>
        <taxon>Metabacillus</taxon>
    </lineage>
</organism>
<dbReference type="AlphaFoldDB" id="A0A4S4BT47"/>
<evidence type="ECO:0000313" key="6">
    <source>
        <dbReference type="Proteomes" id="UP000310334"/>
    </source>
</evidence>
<dbReference type="OrthoDB" id="6196975at2"/>
<evidence type="ECO:0000256" key="1">
    <source>
        <dbReference type="ARBA" id="ARBA00004196"/>
    </source>
</evidence>
<proteinExistence type="inferred from homology"/>
<evidence type="ECO:0000256" key="3">
    <source>
        <dbReference type="ARBA" id="ARBA00022729"/>
    </source>
</evidence>